<protein>
    <submittedName>
        <fullName evidence="1">Uncharacterized protein</fullName>
    </submittedName>
</protein>
<dbReference type="RefSeq" id="WP_009162688.1">
    <property type="nucleotide sequence ID" value="NZ_KB291002.1"/>
</dbReference>
<reference evidence="1 2" key="1">
    <citation type="submission" date="2012-05" db="EMBL/GenBank/DDBJ databases">
        <authorList>
            <person name="Weinstock G."/>
            <person name="Sodergren E."/>
            <person name="Lobos E.A."/>
            <person name="Fulton L."/>
            <person name="Fulton R."/>
            <person name="Courtney L."/>
            <person name="Fronick C."/>
            <person name="O'Laughlin M."/>
            <person name="Godfrey J."/>
            <person name="Wilson R.M."/>
            <person name="Miner T."/>
            <person name="Farmer C."/>
            <person name="Delehaunty K."/>
            <person name="Cordes M."/>
            <person name="Minx P."/>
            <person name="Tomlinson C."/>
            <person name="Chen J."/>
            <person name="Wollam A."/>
            <person name="Pepin K.H."/>
            <person name="Bhonagiri V."/>
            <person name="Zhang X."/>
            <person name="Suruliraj S."/>
            <person name="Warren W."/>
            <person name="Mitreva M."/>
            <person name="Mardis E.R."/>
            <person name="Wilson R.K."/>
        </authorList>
    </citation>
    <scope>NUCLEOTIDE SEQUENCE [LARGE SCALE GENOMIC DNA]</scope>
    <source>
        <strain evidence="1 2">F0055</strain>
    </source>
</reference>
<accession>L1N9R6</accession>
<name>L1N9R6_9BACT</name>
<evidence type="ECO:0000313" key="1">
    <source>
        <dbReference type="EMBL" id="EKY00076.1"/>
    </source>
</evidence>
<sequence>MVAKNQLPKFVRIQTIYLGAHSNATHTLFHNNQYDLVAKVEQTKLNIPA</sequence>
<proteinExistence type="predicted"/>
<dbReference type="Proteomes" id="UP000010433">
    <property type="component" value="Unassembled WGS sequence"/>
</dbReference>
<comment type="caution">
    <text evidence="1">The sequence shown here is derived from an EMBL/GenBank/DDBJ whole genome shotgun (WGS) entry which is preliminary data.</text>
</comment>
<gene>
    <name evidence="1" type="ORF">HMPREF9151_01374</name>
</gene>
<evidence type="ECO:0000313" key="2">
    <source>
        <dbReference type="Proteomes" id="UP000010433"/>
    </source>
</evidence>
<keyword evidence="2" id="KW-1185">Reference proteome</keyword>
<dbReference type="HOGENOM" id="CLU_3139274_0_0_10"/>
<organism evidence="1 2">
    <name type="scientific">Hoylesella saccharolytica F0055</name>
    <dbReference type="NCBI Taxonomy" id="1127699"/>
    <lineage>
        <taxon>Bacteria</taxon>
        <taxon>Pseudomonadati</taxon>
        <taxon>Bacteroidota</taxon>
        <taxon>Bacteroidia</taxon>
        <taxon>Bacteroidales</taxon>
        <taxon>Prevotellaceae</taxon>
        <taxon>Hoylesella</taxon>
    </lineage>
</organism>
<dbReference type="AlphaFoldDB" id="L1N9R6"/>
<dbReference type="EMBL" id="AMEP01000091">
    <property type="protein sequence ID" value="EKY00076.1"/>
    <property type="molecule type" value="Genomic_DNA"/>
</dbReference>
<dbReference type="PATRIC" id="fig|1127699.3.peg.1270"/>
<dbReference type="STRING" id="1127699.HMPREF9151_01374"/>